<dbReference type="AlphaFoldDB" id="A0A3L7J215"/>
<proteinExistence type="predicted"/>
<dbReference type="RefSeq" id="WP_121659341.1">
    <property type="nucleotide sequence ID" value="NZ_BMEK01000002.1"/>
</dbReference>
<accession>A0A3L7J215</accession>
<keyword evidence="2" id="KW-0472">Membrane</keyword>
<feature type="compositionally biased region" description="Low complexity" evidence="1">
    <location>
        <begin position="30"/>
        <end position="46"/>
    </location>
</feature>
<protein>
    <submittedName>
        <fullName evidence="3">Uncharacterized protein</fullName>
    </submittedName>
</protein>
<keyword evidence="2" id="KW-1133">Transmembrane helix</keyword>
<organism evidence="3 4">
    <name type="scientific">Mycetocola zhadangensis</name>
    <dbReference type="NCBI Taxonomy" id="1164595"/>
    <lineage>
        <taxon>Bacteria</taxon>
        <taxon>Bacillati</taxon>
        <taxon>Actinomycetota</taxon>
        <taxon>Actinomycetes</taxon>
        <taxon>Micrococcales</taxon>
        <taxon>Microbacteriaceae</taxon>
        <taxon>Mycetocola</taxon>
    </lineage>
</organism>
<evidence type="ECO:0000256" key="1">
    <source>
        <dbReference type="SAM" id="MobiDB-lite"/>
    </source>
</evidence>
<keyword evidence="4" id="KW-1185">Reference proteome</keyword>
<feature type="transmembrane region" description="Helical" evidence="2">
    <location>
        <begin position="185"/>
        <end position="204"/>
    </location>
</feature>
<keyword evidence="2" id="KW-0812">Transmembrane</keyword>
<evidence type="ECO:0000313" key="4">
    <source>
        <dbReference type="Proteomes" id="UP000282460"/>
    </source>
</evidence>
<evidence type="ECO:0000256" key="2">
    <source>
        <dbReference type="SAM" id="Phobius"/>
    </source>
</evidence>
<feature type="region of interest" description="Disordered" evidence="1">
    <location>
        <begin position="1"/>
        <end position="124"/>
    </location>
</feature>
<gene>
    <name evidence="3" type="ORF">D9V28_08815</name>
</gene>
<comment type="caution">
    <text evidence="3">The sequence shown here is derived from an EMBL/GenBank/DDBJ whole genome shotgun (WGS) entry which is preliminary data.</text>
</comment>
<dbReference type="OrthoDB" id="10010626at2"/>
<dbReference type="EMBL" id="RCWJ01000002">
    <property type="protein sequence ID" value="RLQ84295.1"/>
    <property type="molecule type" value="Genomic_DNA"/>
</dbReference>
<evidence type="ECO:0000313" key="3">
    <source>
        <dbReference type="EMBL" id="RLQ84295.1"/>
    </source>
</evidence>
<dbReference type="Proteomes" id="UP000282460">
    <property type="component" value="Unassembled WGS sequence"/>
</dbReference>
<sequence length="206" mass="21001">MSDPTKDEVPTPAEVFANSELADAPETDDSATGTDDSDTTGGADSSQITFEQHDGDQSDESDAHVSGVGQPDVDSAAEHAHATIDDAPLDAPGLKDAAHDAVEQGAEAVKPLAEGSDDQGEAAEKAAAAVAAELAEKLEKAASIAQDKAAHAADASREAIDAAREATQAAISDFRSNYEKRPGTVVAVATLAVLAAVALLVKVFRR</sequence>
<reference evidence="3 4" key="1">
    <citation type="submission" date="2018-10" db="EMBL/GenBank/DDBJ databases">
        <authorList>
            <person name="Li J."/>
        </authorList>
    </citation>
    <scope>NUCLEOTIDE SEQUENCE [LARGE SCALE GENOMIC DNA]</scope>
    <source>
        <strain evidence="3 4">ZD1-4</strain>
    </source>
</reference>
<name>A0A3L7J215_9MICO</name>